<feature type="domain" description="FZ" evidence="9">
    <location>
        <begin position="170"/>
        <end position="306"/>
    </location>
</feature>
<dbReference type="SUPFAM" id="SSF48726">
    <property type="entry name" value="Immunoglobulin"/>
    <property type="match status" value="1"/>
</dbReference>
<dbReference type="STRING" id="10195.A0A3M7T8M4"/>
<protein>
    <submittedName>
        <fullName evidence="12">Tyrosine-kinase transmembrane receptor ROR1</fullName>
    </submittedName>
</protein>
<keyword evidence="12" id="KW-0418">Kinase</keyword>
<dbReference type="Proteomes" id="UP000276133">
    <property type="component" value="Unassembled WGS sequence"/>
</dbReference>
<evidence type="ECO:0000256" key="1">
    <source>
        <dbReference type="ARBA" id="ARBA00004479"/>
    </source>
</evidence>
<keyword evidence="13" id="KW-1185">Reference proteome</keyword>
<evidence type="ECO:0000259" key="11">
    <source>
        <dbReference type="PROSITE" id="PS50835"/>
    </source>
</evidence>
<evidence type="ECO:0000256" key="6">
    <source>
        <dbReference type="ARBA" id="ARBA00023157"/>
    </source>
</evidence>
<evidence type="ECO:0000259" key="9">
    <source>
        <dbReference type="PROSITE" id="PS50038"/>
    </source>
</evidence>
<dbReference type="InterPro" id="IPR018056">
    <property type="entry name" value="Kringle_CS"/>
</dbReference>
<dbReference type="GO" id="GO:0004175">
    <property type="term" value="F:endopeptidase activity"/>
    <property type="evidence" value="ECO:0007669"/>
    <property type="project" value="TreeGrafter"/>
</dbReference>
<dbReference type="InterPro" id="IPR013783">
    <property type="entry name" value="Ig-like_fold"/>
</dbReference>
<evidence type="ECO:0000313" key="13">
    <source>
        <dbReference type="Proteomes" id="UP000276133"/>
    </source>
</evidence>
<reference evidence="12 13" key="1">
    <citation type="journal article" date="2018" name="Sci. Rep.">
        <title>Genomic signatures of local adaptation to the degree of environmental predictability in rotifers.</title>
        <authorList>
            <person name="Franch-Gras L."/>
            <person name="Hahn C."/>
            <person name="Garcia-Roger E.M."/>
            <person name="Carmona M.J."/>
            <person name="Serra M."/>
            <person name="Gomez A."/>
        </authorList>
    </citation>
    <scope>NUCLEOTIDE SEQUENCE [LARGE SCALE GENOMIC DNA]</scope>
    <source>
        <strain evidence="12">HYR1</strain>
    </source>
</reference>
<feature type="signal peptide" evidence="8">
    <location>
        <begin position="1"/>
        <end position="25"/>
    </location>
</feature>
<dbReference type="GO" id="GO:0016020">
    <property type="term" value="C:membrane"/>
    <property type="evidence" value="ECO:0007669"/>
    <property type="project" value="UniProtKB-SubCell"/>
</dbReference>
<dbReference type="PROSITE" id="PS00021">
    <property type="entry name" value="KRINGLE_1"/>
    <property type="match status" value="1"/>
</dbReference>
<feature type="domain" description="Ig-like" evidence="11">
    <location>
        <begin position="11"/>
        <end position="115"/>
    </location>
</feature>
<comment type="caution">
    <text evidence="12">The sequence shown here is derived from an EMBL/GenBank/DDBJ whole genome shotgun (WGS) entry which is preliminary data.</text>
</comment>
<dbReference type="SUPFAM" id="SSF57440">
    <property type="entry name" value="Kringle-like"/>
    <property type="match status" value="1"/>
</dbReference>
<dbReference type="PROSITE" id="PS50070">
    <property type="entry name" value="KRINGLE_2"/>
    <property type="match status" value="1"/>
</dbReference>
<dbReference type="InterPro" id="IPR007110">
    <property type="entry name" value="Ig-like_dom"/>
</dbReference>
<evidence type="ECO:0000256" key="8">
    <source>
        <dbReference type="SAM" id="SignalP"/>
    </source>
</evidence>
<proteinExistence type="predicted"/>
<evidence type="ECO:0000259" key="10">
    <source>
        <dbReference type="PROSITE" id="PS50070"/>
    </source>
</evidence>
<accession>A0A3M7T8M4</accession>
<keyword evidence="4" id="KW-0547">Nucleotide-binding</keyword>
<dbReference type="Gene3D" id="2.40.20.10">
    <property type="entry name" value="Plasminogen Kringle 4"/>
    <property type="match status" value="1"/>
</dbReference>
<keyword evidence="12" id="KW-0812">Transmembrane</keyword>
<dbReference type="CDD" id="cd07459">
    <property type="entry name" value="CRD_TK_ROR_like"/>
    <property type="match status" value="1"/>
</dbReference>
<keyword evidence="5" id="KW-0067">ATP-binding</keyword>
<dbReference type="GO" id="GO:0005102">
    <property type="term" value="F:signaling receptor binding"/>
    <property type="evidence" value="ECO:0007669"/>
    <property type="project" value="TreeGrafter"/>
</dbReference>
<keyword evidence="8" id="KW-0732">Signal</keyword>
<name>A0A3M7T8M4_BRAPC</name>
<dbReference type="InterPro" id="IPR036179">
    <property type="entry name" value="Ig-like_dom_sf"/>
</dbReference>
<evidence type="ECO:0000256" key="7">
    <source>
        <dbReference type="PROSITE-ProRule" id="PRU00121"/>
    </source>
</evidence>
<dbReference type="PRINTS" id="PR00018">
    <property type="entry name" value="KRINGLE"/>
</dbReference>
<gene>
    <name evidence="12" type="ORF">BpHYR1_014874</name>
</gene>
<dbReference type="Gene3D" id="1.10.2000.10">
    <property type="entry name" value="Frizzled cysteine-rich domain"/>
    <property type="match status" value="1"/>
</dbReference>
<evidence type="ECO:0000313" key="12">
    <source>
        <dbReference type="EMBL" id="RNA44299.1"/>
    </source>
</evidence>
<feature type="disulfide bond" evidence="7">
    <location>
        <begin position="373"/>
        <end position="396"/>
    </location>
</feature>
<dbReference type="SUPFAM" id="SSF63501">
    <property type="entry name" value="Frizzled cysteine-rich domain"/>
    <property type="match status" value="1"/>
</dbReference>
<feature type="chain" id="PRO_5017986609" evidence="8">
    <location>
        <begin position="26"/>
        <end position="535"/>
    </location>
</feature>
<organism evidence="12 13">
    <name type="scientific">Brachionus plicatilis</name>
    <name type="common">Marine rotifer</name>
    <name type="synonym">Brachionus muelleri</name>
    <dbReference type="NCBI Taxonomy" id="10195"/>
    <lineage>
        <taxon>Eukaryota</taxon>
        <taxon>Metazoa</taxon>
        <taxon>Spiralia</taxon>
        <taxon>Gnathifera</taxon>
        <taxon>Rotifera</taxon>
        <taxon>Eurotatoria</taxon>
        <taxon>Monogononta</taxon>
        <taxon>Pseudotrocha</taxon>
        <taxon>Ploima</taxon>
        <taxon>Brachionidae</taxon>
        <taxon>Brachionus</taxon>
    </lineage>
</organism>
<keyword evidence="6 7" id="KW-1015">Disulfide bond</keyword>
<dbReference type="InterPro" id="IPR000001">
    <property type="entry name" value="Kringle"/>
</dbReference>
<dbReference type="PROSITE" id="PS50038">
    <property type="entry name" value="FZ"/>
    <property type="match status" value="1"/>
</dbReference>
<keyword evidence="2" id="KW-0597">Phosphoprotein</keyword>
<evidence type="ECO:0000256" key="4">
    <source>
        <dbReference type="ARBA" id="ARBA00022741"/>
    </source>
</evidence>
<keyword evidence="12" id="KW-0675">Receptor</keyword>
<dbReference type="PANTHER" id="PTHR24261">
    <property type="entry name" value="PLASMINOGEN-RELATED"/>
    <property type="match status" value="1"/>
</dbReference>
<dbReference type="CDD" id="cd00108">
    <property type="entry name" value="KR"/>
    <property type="match status" value="1"/>
</dbReference>
<dbReference type="SMART" id="SM00130">
    <property type="entry name" value="KR"/>
    <property type="match status" value="1"/>
</dbReference>
<dbReference type="InterPro" id="IPR050759">
    <property type="entry name" value="Serine_protease_kringle"/>
</dbReference>
<dbReference type="Pfam" id="PF01392">
    <property type="entry name" value="Fz"/>
    <property type="match status" value="1"/>
</dbReference>
<comment type="subcellular location">
    <subcellularLocation>
        <location evidence="1">Membrane</location>
        <topology evidence="1">Single-pass type I membrane protein</topology>
    </subcellularLocation>
</comment>
<dbReference type="InterPro" id="IPR013806">
    <property type="entry name" value="Kringle-like"/>
</dbReference>
<evidence type="ECO:0000256" key="3">
    <source>
        <dbReference type="ARBA" id="ARBA00022572"/>
    </source>
</evidence>
<dbReference type="GO" id="GO:0005615">
    <property type="term" value="C:extracellular space"/>
    <property type="evidence" value="ECO:0007669"/>
    <property type="project" value="TreeGrafter"/>
</dbReference>
<comment type="caution">
    <text evidence="7">Lacks conserved residue(s) required for the propagation of feature annotation.</text>
</comment>
<feature type="domain" description="Kringle" evidence="10">
    <location>
        <begin position="326"/>
        <end position="401"/>
    </location>
</feature>
<dbReference type="InterPro" id="IPR041775">
    <property type="entry name" value="Ror-like_CRD"/>
</dbReference>
<evidence type="ECO:0000256" key="5">
    <source>
        <dbReference type="ARBA" id="ARBA00022840"/>
    </source>
</evidence>
<sequence length="535" mass="61215">MRLQCIQSLMPKFLLLINVIIATHCLNATTKTSLHIKRPLSSNYSRRIGERVRLDCEFSVDGPLTPLQLSDISLYWIKNYQEIIQPKRGETTIIRRNLSTMLIMKNLETFDSGSYISETTLYVSRAFQQTGPKHESLSDYLLSDMDSLDDDYSLSDEFPSLNPTLVENFDDKGFCEPYRGSICSGIITSNYSVYSTSQQQQDLIEDRLKSIVPLLLKNNLSKRCSTFALPSLCLFAFPLCDRHTNQPKQICRFDCKQLQQDICKNEYFNVKSLFGSKLGDSLQSSLMLDCGQLPPSSDSPAHCLPIVSMTLEKLEVVAMADVNDDKCMVANGLAYRGRQAVTRNGYGCQRWDDQYPHMHQFKNVRQLSGHNYCRNPDNDIEPWCFTTNGRVRKDYCHIDKCGGSVKGEKSGDESMDEKRMAANRLRMSNMSLGKKNNFQKSCRLTESSKSSVVSSSGDAYRPYDNQHSGQFAQPMPPLPLVQHLPQVNECNMQMKHFHANQFRLVQELGKVFILKLFFFIFQLKFVYKHHVRRGD</sequence>
<evidence type="ECO:0000256" key="2">
    <source>
        <dbReference type="ARBA" id="ARBA00022553"/>
    </source>
</evidence>
<dbReference type="InterPro" id="IPR036790">
    <property type="entry name" value="Frizzled_dom_sf"/>
</dbReference>
<keyword evidence="3 7" id="KW-0420">Kringle</keyword>
<keyword evidence="12" id="KW-0472">Membrane</keyword>
<dbReference type="PROSITE" id="PS50835">
    <property type="entry name" value="IG_LIKE"/>
    <property type="match status" value="1"/>
</dbReference>
<dbReference type="InterPro" id="IPR038178">
    <property type="entry name" value="Kringle_sf"/>
</dbReference>
<dbReference type="EMBL" id="REGN01000123">
    <property type="protein sequence ID" value="RNA44299.1"/>
    <property type="molecule type" value="Genomic_DNA"/>
</dbReference>
<dbReference type="AlphaFoldDB" id="A0A3M7T8M4"/>
<dbReference type="OrthoDB" id="2431000at2759"/>
<keyword evidence="12" id="KW-0808">Transferase</keyword>
<dbReference type="Pfam" id="PF00051">
    <property type="entry name" value="Kringle"/>
    <property type="match status" value="1"/>
</dbReference>
<dbReference type="GO" id="GO:0016301">
    <property type="term" value="F:kinase activity"/>
    <property type="evidence" value="ECO:0007669"/>
    <property type="project" value="UniProtKB-KW"/>
</dbReference>
<dbReference type="GO" id="GO:0005524">
    <property type="term" value="F:ATP binding"/>
    <property type="evidence" value="ECO:0007669"/>
    <property type="project" value="UniProtKB-KW"/>
</dbReference>
<dbReference type="Gene3D" id="2.60.40.10">
    <property type="entry name" value="Immunoglobulins"/>
    <property type="match status" value="1"/>
</dbReference>
<dbReference type="PANTHER" id="PTHR24261:SF7">
    <property type="entry name" value="KRINGLE DOMAIN-CONTAINING PROTEIN"/>
    <property type="match status" value="1"/>
</dbReference>
<dbReference type="InterPro" id="IPR020067">
    <property type="entry name" value="Frizzled_dom"/>
</dbReference>